<dbReference type="EMBL" id="BKCJ010325710">
    <property type="protein sequence ID" value="GEZ80334.1"/>
    <property type="molecule type" value="Genomic_DNA"/>
</dbReference>
<evidence type="ECO:0000313" key="2">
    <source>
        <dbReference type="EMBL" id="GEZ80334.1"/>
    </source>
</evidence>
<feature type="compositionally biased region" description="Basic and acidic residues" evidence="1">
    <location>
        <begin position="141"/>
        <end position="156"/>
    </location>
</feature>
<feature type="compositionally biased region" description="Basic and acidic residues" evidence="1">
    <location>
        <begin position="164"/>
        <end position="191"/>
    </location>
</feature>
<comment type="caution">
    <text evidence="2">The sequence shown here is derived from an EMBL/GenBank/DDBJ whole genome shotgun (WGS) entry which is preliminary data.</text>
</comment>
<gene>
    <name evidence="2" type="ORF">Tci_552307</name>
</gene>
<protein>
    <submittedName>
        <fullName evidence="2">Uncharacterized protein</fullName>
    </submittedName>
</protein>
<feature type="non-terminal residue" evidence="2">
    <location>
        <position position="1"/>
    </location>
</feature>
<evidence type="ECO:0000256" key="1">
    <source>
        <dbReference type="SAM" id="MobiDB-lite"/>
    </source>
</evidence>
<sequence>DNVKEEKLDEEKTNEEEEVNELYNDVNINLEGRYTKMTDALLANVQATQVIEDTHVIMTTVTPEVQQQSSSVSSSFLSKMLNPNPDTCIDSILNLNTESTSLVDVPVTTNDEIPPLSVTTLPPPPIPLIHLINWGSKRIRSGKEPESTSAPKEKTSKSTGSSKEGSKSKTRSTDKSTQAEEEVHTNKDLEELAHQEFETCFTEDHTIDEISQHPDCTLDRNDDPRESFNVLMDTPLDFSAFVLNWLNVDTLTPELLVSPTFELMKGWYELSLIGSFQMNDDEISNLVDLHMSMLGNGWKRQGLGITGMTWDVRRACRRDGVSGGGLVDGWSTLLLAVVG</sequence>
<feature type="region of interest" description="Disordered" evidence="1">
    <location>
        <begin position="140"/>
        <end position="191"/>
    </location>
</feature>
<dbReference type="AlphaFoldDB" id="A0A699IP11"/>
<name>A0A699IP11_TANCI</name>
<proteinExistence type="predicted"/>
<accession>A0A699IP11</accession>
<organism evidence="2">
    <name type="scientific">Tanacetum cinerariifolium</name>
    <name type="common">Dalmatian daisy</name>
    <name type="synonym">Chrysanthemum cinerariifolium</name>
    <dbReference type="NCBI Taxonomy" id="118510"/>
    <lineage>
        <taxon>Eukaryota</taxon>
        <taxon>Viridiplantae</taxon>
        <taxon>Streptophyta</taxon>
        <taxon>Embryophyta</taxon>
        <taxon>Tracheophyta</taxon>
        <taxon>Spermatophyta</taxon>
        <taxon>Magnoliopsida</taxon>
        <taxon>eudicotyledons</taxon>
        <taxon>Gunneridae</taxon>
        <taxon>Pentapetalae</taxon>
        <taxon>asterids</taxon>
        <taxon>campanulids</taxon>
        <taxon>Asterales</taxon>
        <taxon>Asteraceae</taxon>
        <taxon>Asteroideae</taxon>
        <taxon>Anthemideae</taxon>
        <taxon>Anthemidinae</taxon>
        <taxon>Tanacetum</taxon>
    </lineage>
</organism>
<reference evidence="2" key="1">
    <citation type="journal article" date="2019" name="Sci. Rep.">
        <title>Draft genome of Tanacetum cinerariifolium, the natural source of mosquito coil.</title>
        <authorList>
            <person name="Yamashiro T."/>
            <person name="Shiraishi A."/>
            <person name="Satake H."/>
            <person name="Nakayama K."/>
        </authorList>
    </citation>
    <scope>NUCLEOTIDE SEQUENCE</scope>
</reference>